<evidence type="ECO:0000313" key="2">
    <source>
        <dbReference type="Proteomes" id="UP001187192"/>
    </source>
</evidence>
<organism evidence="1 2">
    <name type="scientific">Ficus carica</name>
    <name type="common">Common fig</name>
    <dbReference type="NCBI Taxonomy" id="3494"/>
    <lineage>
        <taxon>Eukaryota</taxon>
        <taxon>Viridiplantae</taxon>
        <taxon>Streptophyta</taxon>
        <taxon>Embryophyta</taxon>
        <taxon>Tracheophyta</taxon>
        <taxon>Spermatophyta</taxon>
        <taxon>Magnoliopsida</taxon>
        <taxon>eudicotyledons</taxon>
        <taxon>Gunneridae</taxon>
        <taxon>Pentapetalae</taxon>
        <taxon>rosids</taxon>
        <taxon>fabids</taxon>
        <taxon>Rosales</taxon>
        <taxon>Moraceae</taxon>
        <taxon>Ficeae</taxon>
        <taxon>Ficus</taxon>
    </lineage>
</organism>
<proteinExistence type="predicted"/>
<comment type="caution">
    <text evidence="1">The sequence shown here is derived from an EMBL/GenBank/DDBJ whole genome shotgun (WGS) entry which is preliminary data.</text>
</comment>
<sequence>MAMAFPFQVAEASKYVELNEFRNGWWHSSHGFKGGCGWGTISRADLRLGEVSNGCSWGSDSGH</sequence>
<reference evidence="1" key="1">
    <citation type="submission" date="2023-07" db="EMBL/GenBank/DDBJ databases">
        <title>draft genome sequence of fig (Ficus carica).</title>
        <authorList>
            <person name="Takahashi T."/>
            <person name="Nishimura K."/>
        </authorList>
    </citation>
    <scope>NUCLEOTIDE SEQUENCE</scope>
</reference>
<dbReference type="AlphaFoldDB" id="A0AA87Z0J2"/>
<keyword evidence="2" id="KW-1185">Reference proteome</keyword>
<protein>
    <submittedName>
        <fullName evidence="1">Uncharacterized protein</fullName>
    </submittedName>
</protein>
<dbReference type="EMBL" id="BTGU01001602">
    <property type="protein sequence ID" value="GMN26162.1"/>
    <property type="molecule type" value="Genomic_DNA"/>
</dbReference>
<dbReference type="Gramene" id="FCD_00034705-RA">
    <property type="protein sequence ID" value="FCD_00034705-RA:cds"/>
    <property type="gene ID" value="FCD_00034705"/>
</dbReference>
<name>A0AA87Z0J2_FICCA</name>
<dbReference type="Gramene" id="FCD_00016099-RA">
    <property type="protein sequence ID" value="FCD_00016099-RA:cds"/>
    <property type="gene ID" value="FCD_00016099"/>
</dbReference>
<dbReference type="Proteomes" id="UP001187192">
    <property type="component" value="Unassembled WGS sequence"/>
</dbReference>
<accession>A0AA87Z0J2</accession>
<evidence type="ECO:0000313" key="1">
    <source>
        <dbReference type="EMBL" id="GMN26162.1"/>
    </source>
</evidence>
<gene>
    <name evidence="1" type="ORF">TIFTF001_040810</name>
</gene>